<dbReference type="InterPro" id="IPR048846">
    <property type="entry name" value="PaaX-like_central"/>
</dbReference>
<reference evidence="3" key="1">
    <citation type="submission" date="2017-09" db="EMBL/GenBank/DDBJ databases">
        <title>Depth-based differentiation of microbial function through sediment-hosted aquifers and enrichment of novel symbionts in the deep terrestrial subsurface.</title>
        <authorList>
            <person name="Probst A.J."/>
            <person name="Ladd B."/>
            <person name="Jarett J.K."/>
            <person name="Geller-Mcgrath D.E."/>
            <person name="Sieber C.M.K."/>
            <person name="Emerson J.B."/>
            <person name="Anantharaman K."/>
            <person name="Thomas B.C."/>
            <person name="Malmstrom R."/>
            <person name="Stieglmeier M."/>
            <person name="Klingl A."/>
            <person name="Woyke T."/>
            <person name="Ryan C.M."/>
            <person name="Banfield J.F."/>
        </authorList>
    </citation>
    <scope>NUCLEOTIDE SEQUENCE [LARGE SCALE GENOMIC DNA]</scope>
</reference>
<name>A0A2H0W7V9_9BACT</name>
<evidence type="ECO:0000313" key="3">
    <source>
        <dbReference type="Proteomes" id="UP000231382"/>
    </source>
</evidence>
<feature type="domain" description="Transcriptional repressor PaaX-like central Cas2-like" evidence="1">
    <location>
        <begin position="97"/>
        <end position="167"/>
    </location>
</feature>
<protein>
    <recommendedName>
        <fullName evidence="1">Transcriptional repressor PaaX-like central Cas2-like domain-containing protein</fullName>
    </recommendedName>
</protein>
<dbReference type="Proteomes" id="UP000231382">
    <property type="component" value="Unassembled WGS sequence"/>
</dbReference>
<comment type="caution">
    <text evidence="2">The sequence shown here is derived from an EMBL/GenBank/DDBJ whole genome shotgun (WGS) entry which is preliminary data.</text>
</comment>
<evidence type="ECO:0000259" key="1">
    <source>
        <dbReference type="Pfam" id="PF20803"/>
    </source>
</evidence>
<accession>A0A2H0W7V9</accession>
<dbReference type="Pfam" id="PF20803">
    <property type="entry name" value="PaaX_M"/>
    <property type="match status" value="1"/>
</dbReference>
<organism evidence="2 3">
    <name type="scientific">Candidatus Berkelbacteria bacterium CG10_big_fil_rev_8_21_14_0_10_43_13</name>
    <dbReference type="NCBI Taxonomy" id="1974514"/>
    <lineage>
        <taxon>Bacteria</taxon>
        <taxon>Candidatus Berkelbacteria</taxon>
    </lineage>
</organism>
<dbReference type="EMBL" id="PEZW01000025">
    <property type="protein sequence ID" value="PIS07418.1"/>
    <property type="molecule type" value="Genomic_DNA"/>
</dbReference>
<gene>
    <name evidence="2" type="ORF">COT78_03710</name>
</gene>
<evidence type="ECO:0000313" key="2">
    <source>
        <dbReference type="EMBL" id="PIS07418.1"/>
    </source>
</evidence>
<sequence length="183" mass="21268">MTKQTKSITVSILEMLSEIIDVADSLAELAFDRKAAYRHLYDRTGDKYSKSQLNRYFRNLERQGYLKTSTKTGQDSVEFTNKAKLKILDKIRDGAREDGKNRFISFDIPEPLRTKRNQFRRTIKKLGFKQIQKSLWVVDKNIGHLVELAAYEYGVEKYIIYIVAEKTDIDGVIKKLLHGNKTD</sequence>
<proteinExistence type="predicted"/>
<dbReference type="AlphaFoldDB" id="A0A2H0W7V9"/>